<name>A0AAV2GXL3_9ROSI</name>
<proteinExistence type="predicted"/>
<organism evidence="2 3">
    <name type="scientific">Linum trigynum</name>
    <dbReference type="NCBI Taxonomy" id="586398"/>
    <lineage>
        <taxon>Eukaryota</taxon>
        <taxon>Viridiplantae</taxon>
        <taxon>Streptophyta</taxon>
        <taxon>Embryophyta</taxon>
        <taxon>Tracheophyta</taxon>
        <taxon>Spermatophyta</taxon>
        <taxon>Magnoliopsida</taxon>
        <taxon>eudicotyledons</taxon>
        <taxon>Gunneridae</taxon>
        <taxon>Pentapetalae</taxon>
        <taxon>rosids</taxon>
        <taxon>fabids</taxon>
        <taxon>Malpighiales</taxon>
        <taxon>Linaceae</taxon>
        <taxon>Linum</taxon>
    </lineage>
</organism>
<feature type="transmembrane region" description="Helical" evidence="1">
    <location>
        <begin position="222"/>
        <end position="244"/>
    </location>
</feature>
<evidence type="ECO:0000313" key="3">
    <source>
        <dbReference type="Proteomes" id="UP001497516"/>
    </source>
</evidence>
<dbReference type="AlphaFoldDB" id="A0AAV2GXL3"/>
<dbReference type="EMBL" id="OZ034822">
    <property type="protein sequence ID" value="CAL1415057.1"/>
    <property type="molecule type" value="Genomic_DNA"/>
</dbReference>
<feature type="transmembrane region" description="Helical" evidence="1">
    <location>
        <begin position="130"/>
        <end position="152"/>
    </location>
</feature>
<feature type="transmembrane region" description="Helical" evidence="1">
    <location>
        <begin position="269"/>
        <end position="290"/>
    </location>
</feature>
<dbReference type="PANTHER" id="PTHR33133">
    <property type="entry name" value="OS08G0107100 PROTEIN-RELATED"/>
    <property type="match status" value="1"/>
</dbReference>
<accession>A0AAV2GXL3</accession>
<reference evidence="2 3" key="1">
    <citation type="submission" date="2024-04" db="EMBL/GenBank/DDBJ databases">
        <authorList>
            <person name="Fracassetti M."/>
        </authorList>
    </citation>
    <scope>NUCLEOTIDE SEQUENCE [LARGE SCALE GENOMIC DNA]</scope>
</reference>
<protein>
    <recommendedName>
        <fullName evidence="4">Transmembrane protein</fullName>
    </recommendedName>
</protein>
<feature type="transmembrane region" description="Helical" evidence="1">
    <location>
        <begin position="164"/>
        <end position="185"/>
    </location>
</feature>
<feature type="transmembrane region" description="Helical" evidence="1">
    <location>
        <begin position="30"/>
        <end position="53"/>
    </location>
</feature>
<dbReference type="Proteomes" id="UP001497516">
    <property type="component" value="Chromosome 9"/>
</dbReference>
<keyword evidence="1" id="KW-1133">Transmembrane helix</keyword>
<evidence type="ECO:0008006" key="4">
    <source>
        <dbReference type="Google" id="ProtNLM"/>
    </source>
</evidence>
<gene>
    <name evidence="2" type="ORF">LTRI10_LOCUS54183</name>
</gene>
<keyword evidence="1" id="KW-0472">Membrane</keyword>
<evidence type="ECO:0000313" key="2">
    <source>
        <dbReference type="EMBL" id="CAL1415057.1"/>
    </source>
</evidence>
<feature type="transmembrane region" description="Helical" evidence="1">
    <location>
        <begin position="73"/>
        <end position="106"/>
    </location>
</feature>
<sequence length="323" mass="35393">MESSWLKGLLTISTETIKIIPKIPTLITRVTILILVFNSSIYFVSLGFLRLLINSFQSLAIDPTNIDRIGKSLASIIVYELIVAVIVSLSSLFVAASAILVSAMALGGKQPTTTVKGLFFRVIRAWKGPLVTWAYTTLFLLGFMCVLFLIAYPFTLVFLSSPRILSITMNMFAVLGLVLYSYLLVGLSLGMVGSVVEGEICCGLEVIGKAARIGKGMELHGFVVNLLFGLVGWGLLKSLVWVGFRLPGVGQMASPVGLAGLEWPTSGQIFLGLVVVNLFCLLKILWWMTYCVMFYEGMKRHGEEVVELVEDLDYTKVPSVNMV</sequence>
<keyword evidence="3" id="KW-1185">Reference proteome</keyword>
<dbReference type="PANTHER" id="PTHR33133:SF1">
    <property type="entry name" value="EXPRESSED PROTEIN-RELATED"/>
    <property type="match status" value="1"/>
</dbReference>
<keyword evidence="1" id="KW-0812">Transmembrane</keyword>
<evidence type="ECO:0000256" key="1">
    <source>
        <dbReference type="SAM" id="Phobius"/>
    </source>
</evidence>